<dbReference type="InterPro" id="IPR036890">
    <property type="entry name" value="HATPase_C_sf"/>
</dbReference>
<keyword evidence="1" id="KW-0808">Transferase</keyword>
<evidence type="ECO:0000256" key="5">
    <source>
        <dbReference type="SAM" id="Phobius"/>
    </source>
</evidence>
<evidence type="ECO:0000256" key="1">
    <source>
        <dbReference type="ARBA" id="ARBA00022679"/>
    </source>
</evidence>
<reference evidence="7 8" key="1">
    <citation type="submission" date="2018-08" db="EMBL/GenBank/DDBJ databases">
        <title>Sequencing the genomes of 1000 actinobacteria strains.</title>
        <authorList>
            <person name="Klenk H.-P."/>
        </authorList>
    </citation>
    <scope>NUCLEOTIDE SEQUENCE [LARGE SCALE GENOMIC DNA]</scope>
    <source>
        <strain evidence="7 8">DSM 22891</strain>
    </source>
</reference>
<evidence type="ECO:0000313" key="8">
    <source>
        <dbReference type="Proteomes" id="UP000256485"/>
    </source>
</evidence>
<gene>
    <name evidence="7" type="ORF">DFJ64_2263</name>
</gene>
<feature type="domain" description="Signal transduction histidine kinase subgroup 3 dimerisation and phosphoacceptor" evidence="6">
    <location>
        <begin position="197"/>
        <end position="263"/>
    </location>
</feature>
<name>A0A3D9V5T6_THECX</name>
<keyword evidence="5" id="KW-1133">Transmembrane helix</keyword>
<feature type="region of interest" description="Disordered" evidence="4">
    <location>
        <begin position="406"/>
        <end position="482"/>
    </location>
</feature>
<evidence type="ECO:0000256" key="4">
    <source>
        <dbReference type="SAM" id="MobiDB-lite"/>
    </source>
</evidence>
<evidence type="ECO:0000256" key="2">
    <source>
        <dbReference type="ARBA" id="ARBA00022777"/>
    </source>
</evidence>
<dbReference type="Gene3D" id="1.20.5.1930">
    <property type="match status" value="1"/>
</dbReference>
<keyword evidence="2 7" id="KW-0418">Kinase</keyword>
<comment type="caution">
    <text evidence="7">The sequence shown here is derived from an EMBL/GenBank/DDBJ whole genome shotgun (WGS) entry which is preliminary data.</text>
</comment>
<dbReference type="EMBL" id="QTUC01000001">
    <property type="protein sequence ID" value="REF36829.1"/>
    <property type="molecule type" value="Genomic_DNA"/>
</dbReference>
<dbReference type="Proteomes" id="UP000256485">
    <property type="component" value="Unassembled WGS sequence"/>
</dbReference>
<feature type="transmembrane region" description="Helical" evidence="5">
    <location>
        <begin position="131"/>
        <end position="148"/>
    </location>
</feature>
<protein>
    <submittedName>
        <fullName evidence="7">Two-component system sensor histidine kinase DesK</fullName>
    </submittedName>
</protein>
<feature type="transmembrane region" description="Helical" evidence="5">
    <location>
        <begin position="104"/>
        <end position="124"/>
    </location>
</feature>
<dbReference type="GO" id="GO:0046983">
    <property type="term" value="F:protein dimerization activity"/>
    <property type="evidence" value="ECO:0007669"/>
    <property type="project" value="InterPro"/>
</dbReference>
<dbReference type="GO" id="GO:0000155">
    <property type="term" value="F:phosphorelay sensor kinase activity"/>
    <property type="evidence" value="ECO:0007669"/>
    <property type="project" value="InterPro"/>
</dbReference>
<dbReference type="InterPro" id="IPR050482">
    <property type="entry name" value="Sensor_HK_TwoCompSys"/>
</dbReference>
<feature type="compositionally biased region" description="Basic and acidic residues" evidence="4">
    <location>
        <begin position="349"/>
        <end position="365"/>
    </location>
</feature>
<dbReference type="SUPFAM" id="SSF55874">
    <property type="entry name" value="ATPase domain of HSP90 chaperone/DNA topoisomerase II/histidine kinase"/>
    <property type="match status" value="1"/>
</dbReference>
<organism evidence="7 8">
    <name type="scientific">Thermasporomyces composti</name>
    <dbReference type="NCBI Taxonomy" id="696763"/>
    <lineage>
        <taxon>Bacteria</taxon>
        <taxon>Bacillati</taxon>
        <taxon>Actinomycetota</taxon>
        <taxon>Actinomycetes</taxon>
        <taxon>Propionibacteriales</taxon>
        <taxon>Nocardioidaceae</taxon>
        <taxon>Thermasporomyces</taxon>
    </lineage>
</organism>
<proteinExistence type="predicted"/>
<dbReference type="Pfam" id="PF07730">
    <property type="entry name" value="HisKA_3"/>
    <property type="match status" value="1"/>
</dbReference>
<keyword evidence="3" id="KW-0902">Two-component regulatory system</keyword>
<accession>A0A3D9V5T6</accession>
<dbReference type="GO" id="GO:0016020">
    <property type="term" value="C:membrane"/>
    <property type="evidence" value="ECO:0007669"/>
    <property type="project" value="InterPro"/>
</dbReference>
<feature type="compositionally biased region" description="Basic and acidic residues" evidence="4">
    <location>
        <begin position="427"/>
        <end position="453"/>
    </location>
</feature>
<evidence type="ECO:0000256" key="3">
    <source>
        <dbReference type="ARBA" id="ARBA00023012"/>
    </source>
</evidence>
<dbReference type="PANTHER" id="PTHR24421:SF63">
    <property type="entry name" value="SENSOR HISTIDINE KINASE DESK"/>
    <property type="match status" value="1"/>
</dbReference>
<dbReference type="InterPro" id="IPR011712">
    <property type="entry name" value="Sig_transdc_His_kin_sub3_dim/P"/>
</dbReference>
<keyword evidence="8" id="KW-1185">Reference proteome</keyword>
<keyword evidence="5" id="KW-0472">Membrane</keyword>
<keyword evidence="5" id="KW-0812">Transmembrane</keyword>
<dbReference type="AlphaFoldDB" id="A0A3D9V5T6"/>
<dbReference type="PANTHER" id="PTHR24421">
    <property type="entry name" value="NITRATE/NITRITE SENSOR PROTEIN NARX-RELATED"/>
    <property type="match status" value="1"/>
</dbReference>
<feature type="transmembrane region" description="Helical" evidence="5">
    <location>
        <begin position="49"/>
        <end position="67"/>
    </location>
</feature>
<feature type="region of interest" description="Disordered" evidence="4">
    <location>
        <begin position="337"/>
        <end position="366"/>
    </location>
</feature>
<dbReference type="Gene3D" id="3.30.565.10">
    <property type="entry name" value="Histidine kinase-like ATPase, C-terminal domain"/>
    <property type="match status" value="1"/>
</dbReference>
<feature type="transmembrane region" description="Helical" evidence="5">
    <location>
        <begin position="7"/>
        <end position="29"/>
    </location>
</feature>
<dbReference type="CDD" id="cd16917">
    <property type="entry name" value="HATPase_UhpB-NarQ-NarX-like"/>
    <property type="match status" value="1"/>
</dbReference>
<sequence>MERLRRVTYWSLAAGVVLAWLGPATWLLARTDSELLARPESEPLALVQLALLGVALPIYTVVYLRAVRLVVLGADRRREIAICGLLALLISVVTAGTSWPSDLIVMRAGQVGMVVASWAGLAALGASRLSAALLCVGTVGVGVLLTPLEYWPGAVVPLTLMCVFATWANRFQLWIWELLKAVERGREAQTRLAVTEERLRFSRDLHDVVGHSLSAIAVKSELAARLATLQPERAEAEMREVRQLAREALREIRAVVRGYRTVDLDSELRSVRAVLNAAEIRTELELPGTRLPDEVSTVIAWLVREGTTNVLRHSTASWCRIAVTIGESGVELEMRNDGVASGRTTSTTRSDHMPEGGNLDEERARGRGSGIAGMTERVTALGGTLSAGPGSRADEYVLRATIPLPHDSLAPRDSLAPHDPTAPRDLTVPHEPDTLRDSEATTDDPAGRAHHEPTLSIPVAAPKAAETTSRDAARVDAPGEPA</sequence>
<evidence type="ECO:0000259" key="6">
    <source>
        <dbReference type="Pfam" id="PF07730"/>
    </source>
</evidence>
<evidence type="ECO:0000313" key="7">
    <source>
        <dbReference type="EMBL" id="REF36829.1"/>
    </source>
</evidence>
<feature type="transmembrane region" description="Helical" evidence="5">
    <location>
        <begin position="79"/>
        <end position="98"/>
    </location>
</feature>